<sequence>MVDVKKCSVLSLLKVYTEDSDMELDNEASMAWSDGEAPTGEKGGLVPAGYGEDDFSHLDRDEEGYKEKDDGNSRQSEDDGSQTEKPVAGDLKKFRQVEERDPQEPVASFSDRVWNMPPDEIKIPPQPPGRCSTQLQDKIKKLYERKMKEGMDMNYIIQKKREFRNPTIYEKLIQFCSIDEIGTNYPKDMFDPHCWSEDSYYEALAKAQDIEMGKLKKAKNERKKIEFAVKRAQQQALLLRPPQHPAPLREMPRRRGGGASGMC</sequence>
<keyword evidence="3" id="KW-1185">Reference proteome</keyword>
<feature type="region of interest" description="Disordered" evidence="1">
    <location>
        <begin position="19"/>
        <end position="111"/>
    </location>
</feature>
<reference evidence="2" key="1">
    <citation type="submission" date="2019-04" db="EMBL/GenBank/DDBJ databases">
        <title>Genome assembly of Zosterops borbonicus 15179.</title>
        <authorList>
            <person name="Leroy T."/>
            <person name="Anselmetti Y."/>
            <person name="Tilak M.-K."/>
            <person name="Nabholz B."/>
        </authorList>
    </citation>
    <scope>NUCLEOTIDE SEQUENCE</scope>
    <source>
        <strain evidence="2">HGM_15179</strain>
        <tissue evidence="2">Muscle</tissue>
    </source>
</reference>
<dbReference type="InterPro" id="IPR012479">
    <property type="entry name" value="SAP30BP"/>
</dbReference>
<proteinExistence type="predicted"/>
<feature type="compositionally biased region" description="Basic and acidic residues" evidence="1">
    <location>
        <begin position="90"/>
        <end position="103"/>
    </location>
</feature>
<evidence type="ECO:0000256" key="1">
    <source>
        <dbReference type="SAM" id="MobiDB-lite"/>
    </source>
</evidence>
<comment type="caution">
    <text evidence="2">The sequence shown here is derived from an EMBL/GenBank/DDBJ whole genome shotgun (WGS) entry which is preliminary data.</text>
</comment>
<dbReference type="Proteomes" id="UP000796761">
    <property type="component" value="Unassembled WGS sequence"/>
</dbReference>
<dbReference type="GO" id="GO:0006355">
    <property type="term" value="P:regulation of DNA-templated transcription"/>
    <property type="evidence" value="ECO:0007669"/>
    <property type="project" value="InterPro"/>
</dbReference>
<dbReference type="GO" id="GO:0005634">
    <property type="term" value="C:nucleus"/>
    <property type="evidence" value="ECO:0007669"/>
    <property type="project" value="TreeGrafter"/>
</dbReference>
<evidence type="ECO:0000313" key="3">
    <source>
        <dbReference type="Proteomes" id="UP000796761"/>
    </source>
</evidence>
<accession>A0A8K1G2C2</accession>
<dbReference type="PANTHER" id="PTHR13464:SF0">
    <property type="entry name" value="SAP30-BINDING PROTEIN"/>
    <property type="match status" value="1"/>
</dbReference>
<evidence type="ECO:0000313" key="2">
    <source>
        <dbReference type="EMBL" id="TRZ10284.1"/>
    </source>
</evidence>
<dbReference type="Pfam" id="PF07818">
    <property type="entry name" value="HCNGP"/>
    <property type="match status" value="1"/>
</dbReference>
<evidence type="ECO:0008006" key="4">
    <source>
        <dbReference type="Google" id="ProtNLM"/>
    </source>
</evidence>
<name>A0A8K1G2C2_9PASS</name>
<gene>
    <name evidence="2" type="ORF">HGM15179_016823</name>
</gene>
<dbReference type="PANTHER" id="PTHR13464">
    <property type="entry name" value="TRANSCRIPTIONAL REGULATOR PROTEIN HCNGP"/>
    <property type="match status" value="1"/>
</dbReference>
<dbReference type="EMBL" id="SWJQ01000888">
    <property type="protein sequence ID" value="TRZ10284.1"/>
    <property type="molecule type" value="Genomic_DNA"/>
</dbReference>
<feature type="compositionally biased region" description="Basic and acidic residues" evidence="1">
    <location>
        <begin position="54"/>
        <end position="77"/>
    </location>
</feature>
<feature type="region of interest" description="Disordered" evidence="1">
    <location>
        <begin position="242"/>
        <end position="263"/>
    </location>
</feature>
<organism evidence="2 3">
    <name type="scientific">Zosterops borbonicus</name>
    <dbReference type="NCBI Taxonomy" id="364589"/>
    <lineage>
        <taxon>Eukaryota</taxon>
        <taxon>Metazoa</taxon>
        <taxon>Chordata</taxon>
        <taxon>Craniata</taxon>
        <taxon>Vertebrata</taxon>
        <taxon>Euteleostomi</taxon>
        <taxon>Archelosauria</taxon>
        <taxon>Archosauria</taxon>
        <taxon>Dinosauria</taxon>
        <taxon>Saurischia</taxon>
        <taxon>Theropoda</taxon>
        <taxon>Coelurosauria</taxon>
        <taxon>Aves</taxon>
        <taxon>Neognathae</taxon>
        <taxon>Neoaves</taxon>
        <taxon>Telluraves</taxon>
        <taxon>Australaves</taxon>
        <taxon>Passeriformes</taxon>
        <taxon>Sylvioidea</taxon>
        <taxon>Zosteropidae</taxon>
        <taxon>Zosterops</taxon>
    </lineage>
</organism>
<dbReference type="AlphaFoldDB" id="A0A8K1G2C2"/>
<protein>
    <recommendedName>
        <fullName evidence="4">SAP30-binding protein</fullName>
    </recommendedName>
</protein>
<dbReference type="OrthoDB" id="1714508at2759"/>